<dbReference type="PANTHER" id="PTHR15717">
    <property type="entry name" value="PROTEIN KIAA0494"/>
    <property type="match status" value="1"/>
</dbReference>
<evidence type="ECO:0000256" key="1">
    <source>
        <dbReference type="SAM" id="Coils"/>
    </source>
</evidence>
<dbReference type="AlphaFoldDB" id="A0A9Q0NB70"/>
<protein>
    <submittedName>
        <fullName evidence="4">Uncharacterized protein</fullName>
    </submittedName>
</protein>
<keyword evidence="3" id="KW-0812">Transmembrane</keyword>
<organism evidence="4 5">
    <name type="scientific">Pseudolycoriella hygida</name>
    <dbReference type="NCBI Taxonomy" id="35572"/>
    <lineage>
        <taxon>Eukaryota</taxon>
        <taxon>Metazoa</taxon>
        <taxon>Ecdysozoa</taxon>
        <taxon>Arthropoda</taxon>
        <taxon>Hexapoda</taxon>
        <taxon>Insecta</taxon>
        <taxon>Pterygota</taxon>
        <taxon>Neoptera</taxon>
        <taxon>Endopterygota</taxon>
        <taxon>Diptera</taxon>
        <taxon>Nematocera</taxon>
        <taxon>Sciaroidea</taxon>
        <taxon>Sciaridae</taxon>
        <taxon>Pseudolycoriella</taxon>
    </lineage>
</organism>
<gene>
    <name evidence="4" type="ORF">Bhyg_02335</name>
</gene>
<comment type="caution">
    <text evidence="4">The sequence shown here is derived from an EMBL/GenBank/DDBJ whole genome shotgun (WGS) entry which is preliminary data.</text>
</comment>
<accession>A0A9Q0NB70</accession>
<dbReference type="InterPro" id="IPR042352">
    <property type="entry name" value="EFCAB14"/>
</dbReference>
<keyword evidence="3" id="KW-0472">Membrane</keyword>
<feature type="coiled-coil region" evidence="1">
    <location>
        <begin position="161"/>
        <end position="235"/>
    </location>
</feature>
<evidence type="ECO:0000256" key="3">
    <source>
        <dbReference type="SAM" id="Phobius"/>
    </source>
</evidence>
<feature type="transmembrane region" description="Helical" evidence="3">
    <location>
        <begin position="92"/>
        <end position="113"/>
    </location>
</feature>
<feature type="region of interest" description="Disordered" evidence="2">
    <location>
        <begin position="41"/>
        <end position="74"/>
    </location>
</feature>
<keyword evidence="3" id="KW-1133">Transmembrane helix</keyword>
<feature type="compositionally biased region" description="Low complexity" evidence="2">
    <location>
        <begin position="55"/>
        <end position="73"/>
    </location>
</feature>
<keyword evidence="1" id="KW-0175">Coiled coil</keyword>
<dbReference type="Proteomes" id="UP001151699">
    <property type="component" value="Chromosome A"/>
</dbReference>
<sequence>MNMSMESVGQVVVPLRIGGKKMRKRRELDALVAHSLAKRACSSTSKRQPSNGINSQDQLLSQSTSDQEDSTWSKAPMSTRCRTKRYSCFRTCGPLVFILIIVMLFGFMYWLYFDLRQQLSEHRMKIEQVSACNQLLPDALQQWHESSKWLEKNQSAINSKFIEVQTQLDNIEKELTQFKESVHKKDAESEKDNLLVLQTNVATFGAKIQDLSVGVDQLKERLREVQKNSFENKENLTRLMTNFNAMTKNQTSSLIGLSNSVNTTNMLNNISQFFTYEIKNLSLQLSTVNNTLSQKAKGLEEDFRSQKPKLDALIENFANMSSHVTSIENDWTKYKQTALDFEENSMKINAEIIFLKNNTERIASSVNDIQAENRRRQTLARVQENVFQQLKNDHVVLPPVKQEVNSSTTAKATTTETPFIPIVNATNLSILLNASAVDSNSTDSIMLKGL</sequence>
<dbReference type="EMBL" id="WJQU01000001">
    <property type="protein sequence ID" value="KAJ6647115.1"/>
    <property type="molecule type" value="Genomic_DNA"/>
</dbReference>
<evidence type="ECO:0000256" key="2">
    <source>
        <dbReference type="SAM" id="MobiDB-lite"/>
    </source>
</evidence>
<feature type="compositionally biased region" description="Polar residues" evidence="2">
    <location>
        <begin position="41"/>
        <end position="54"/>
    </location>
</feature>
<dbReference type="OrthoDB" id="10009315at2759"/>
<evidence type="ECO:0000313" key="5">
    <source>
        <dbReference type="Proteomes" id="UP001151699"/>
    </source>
</evidence>
<keyword evidence="5" id="KW-1185">Reference proteome</keyword>
<reference evidence="4" key="1">
    <citation type="submission" date="2022-07" db="EMBL/GenBank/DDBJ databases">
        <authorList>
            <person name="Trinca V."/>
            <person name="Uliana J.V.C."/>
            <person name="Torres T.T."/>
            <person name="Ward R.J."/>
            <person name="Monesi N."/>
        </authorList>
    </citation>
    <scope>NUCLEOTIDE SEQUENCE</scope>
    <source>
        <strain evidence="4">HSMRA1968</strain>
        <tissue evidence="4">Whole embryos</tissue>
    </source>
</reference>
<evidence type="ECO:0000313" key="4">
    <source>
        <dbReference type="EMBL" id="KAJ6647115.1"/>
    </source>
</evidence>
<name>A0A9Q0NB70_9DIPT</name>
<dbReference type="PANTHER" id="PTHR15717:SF2">
    <property type="entry name" value="EF-HAND CALCIUM-BINDING DOMAIN-CONTAINING PROTEIN 14"/>
    <property type="match status" value="1"/>
</dbReference>
<proteinExistence type="predicted"/>